<dbReference type="CDD" id="cd09873">
    <property type="entry name" value="PIN_Pae0151-like"/>
    <property type="match status" value="1"/>
</dbReference>
<gene>
    <name evidence="1" type="ORF">OB144RH_06550</name>
</gene>
<name>A0ABP0T5N6_RICHE</name>
<protein>
    <submittedName>
        <fullName evidence="1">Toxin of toxin-antitoxin system</fullName>
    </submittedName>
</protein>
<organism evidence="1 2">
    <name type="scientific">Rickettsia helvetica</name>
    <dbReference type="NCBI Taxonomy" id="35789"/>
    <lineage>
        <taxon>Bacteria</taxon>
        <taxon>Pseudomonadati</taxon>
        <taxon>Pseudomonadota</taxon>
        <taxon>Alphaproteobacteria</taxon>
        <taxon>Rickettsiales</taxon>
        <taxon>Rickettsiaceae</taxon>
        <taxon>Rickettsieae</taxon>
        <taxon>Rickettsia</taxon>
        <taxon>spotted fever group</taxon>
    </lineage>
</organism>
<dbReference type="Gene3D" id="3.40.50.1010">
    <property type="entry name" value="5'-nuclease"/>
    <property type="match status" value="1"/>
</dbReference>
<proteinExistence type="predicted"/>
<keyword evidence="2" id="KW-1185">Reference proteome</keyword>
<dbReference type="SUPFAM" id="SSF88723">
    <property type="entry name" value="PIN domain-like"/>
    <property type="match status" value="1"/>
</dbReference>
<dbReference type="InterPro" id="IPR029060">
    <property type="entry name" value="PIN-like_dom_sf"/>
</dbReference>
<accession>A0ABP0T5N6</accession>
<evidence type="ECO:0000313" key="1">
    <source>
        <dbReference type="EMBL" id="CAK9121432.1"/>
    </source>
</evidence>
<reference evidence="1 2" key="1">
    <citation type="submission" date="2024-02" db="EMBL/GenBank/DDBJ databases">
        <authorList>
            <person name="Nijsse B."/>
            <person name="Sprong H."/>
        </authorList>
    </citation>
    <scope>NUCLEOTIDE SEQUENCE [LARGE SCALE GENOMIC DNA]</scope>
    <source>
        <strain evidence="1">OB144</strain>
    </source>
</reference>
<dbReference type="Proteomes" id="UP001642485">
    <property type="component" value="Chromosome"/>
</dbReference>
<evidence type="ECO:0000313" key="2">
    <source>
        <dbReference type="Proteomes" id="UP001642485"/>
    </source>
</evidence>
<dbReference type="EMBL" id="OZ018776">
    <property type="protein sequence ID" value="CAK9121432.1"/>
    <property type="molecule type" value="Genomic_DNA"/>
</dbReference>
<dbReference type="InterPro" id="IPR044153">
    <property type="entry name" value="PIN_Pae0151-like"/>
</dbReference>
<sequence length="75" mass="8314">MVSFVLDSSVALSWLMPDEVANLGILDKTVKEGVIVPSIWRLEIGSVLLCAERAKPYSKSTPSSNLYFKGYLHQN</sequence>